<evidence type="ECO:0000256" key="2">
    <source>
        <dbReference type="ARBA" id="ARBA00023239"/>
    </source>
</evidence>
<dbReference type="EMBL" id="LT629750">
    <property type="protein sequence ID" value="SDT04632.1"/>
    <property type="molecule type" value="Genomic_DNA"/>
</dbReference>
<sequence>MAEERIEVDTGTSELLCEIRDRVALITLNRPEARNALSDRLTPALRRVIKQCGDDPKVGALLITGAGTAFCAGGDVKGMGSNATKAEVPIEQRVADLRIKQRTLTGALVAVRKPTIAALPGPAAGAGLALALACDIRIAGESAIMTTGYARIGLTGDYGIAWLLTRLAGTSRARELMFLSERIDARRCEMLGLVNRVVPDAELRETAFALAKSLAEGPSIALAYIKDNLDHAVTSDFLDSMDQEADNMVRAARTTDHKEAVRAFIDKRKPAFSGH</sequence>
<keyword evidence="2" id="KW-0456">Lyase</keyword>
<dbReference type="Gene3D" id="1.10.12.10">
    <property type="entry name" value="Lyase 2-enoyl-coa Hydratase, Chain A, domain 2"/>
    <property type="match status" value="1"/>
</dbReference>
<evidence type="ECO:0000256" key="1">
    <source>
        <dbReference type="ARBA" id="ARBA00005254"/>
    </source>
</evidence>
<dbReference type="SUPFAM" id="SSF52096">
    <property type="entry name" value="ClpP/crotonase"/>
    <property type="match status" value="1"/>
</dbReference>
<proteinExistence type="inferred from homology"/>
<organism evidence="3 4">
    <name type="scientific">Bradyrhizobium canariense</name>
    <dbReference type="NCBI Taxonomy" id="255045"/>
    <lineage>
        <taxon>Bacteria</taxon>
        <taxon>Pseudomonadati</taxon>
        <taxon>Pseudomonadota</taxon>
        <taxon>Alphaproteobacteria</taxon>
        <taxon>Hyphomicrobiales</taxon>
        <taxon>Nitrobacteraceae</taxon>
        <taxon>Bradyrhizobium</taxon>
    </lineage>
</organism>
<dbReference type="InterPro" id="IPR014748">
    <property type="entry name" value="Enoyl-CoA_hydra_C"/>
</dbReference>
<keyword evidence="4" id="KW-1185">Reference proteome</keyword>
<comment type="similarity">
    <text evidence="1">Belongs to the enoyl-CoA hydratase/isomerase family.</text>
</comment>
<dbReference type="CDD" id="cd06558">
    <property type="entry name" value="crotonase-like"/>
    <property type="match status" value="1"/>
</dbReference>
<gene>
    <name evidence="3" type="ORF">SAMN05444158_4171</name>
</gene>
<dbReference type="Pfam" id="PF00378">
    <property type="entry name" value="ECH_1"/>
    <property type="match status" value="1"/>
</dbReference>
<accession>A0A1H1X617</accession>
<protein>
    <submittedName>
        <fullName evidence="3">Enoyl-CoA hydratase</fullName>
    </submittedName>
</protein>
<name>A0A1H1X617_9BRAD</name>
<dbReference type="GO" id="GO:0006635">
    <property type="term" value="P:fatty acid beta-oxidation"/>
    <property type="evidence" value="ECO:0007669"/>
    <property type="project" value="TreeGrafter"/>
</dbReference>
<dbReference type="Proteomes" id="UP000243904">
    <property type="component" value="Chromosome I"/>
</dbReference>
<dbReference type="InterPro" id="IPR001753">
    <property type="entry name" value="Enoyl-CoA_hydra/iso"/>
</dbReference>
<dbReference type="PANTHER" id="PTHR11941">
    <property type="entry name" value="ENOYL-COA HYDRATASE-RELATED"/>
    <property type="match status" value="1"/>
</dbReference>
<dbReference type="Gene3D" id="3.90.226.10">
    <property type="entry name" value="2-enoyl-CoA Hydratase, Chain A, domain 1"/>
    <property type="match status" value="1"/>
</dbReference>
<dbReference type="PANTHER" id="PTHR11941:SF133">
    <property type="entry name" value="1,2-EPOXYPHENYLACETYL-COA ISOMERASE"/>
    <property type="match status" value="1"/>
</dbReference>
<dbReference type="GO" id="GO:0016829">
    <property type="term" value="F:lyase activity"/>
    <property type="evidence" value="ECO:0007669"/>
    <property type="project" value="UniProtKB-KW"/>
</dbReference>
<reference evidence="4" key="1">
    <citation type="submission" date="2016-10" db="EMBL/GenBank/DDBJ databases">
        <authorList>
            <person name="Varghese N."/>
            <person name="Submissions S."/>
        </authorList>
    </citation>
    <scope>NUCLEOTIDE SEQUENCE [LARGE SCALE GENOMIC DNA]</scope>
    <source>
        <strain evidence="4">GAS369</strain>
    </source>
</reference>
<dbReference type="AlphaFoldDB" id="A0A1H1X617"/>
<evidence type="ECO:0000313" key="3">
    <source>
        <dbReference type="EMBL" id="SDT04632.1"/>
    </source>
</evidence>
<dbReference type="RefSeq" id="WP_146688613.1">
    <property type="nucleotide sequence ID" value="NZ_LT629750.1"/>
</dbReference>
<evidence type="ECO:0000313" key="4">
    <source>
        <dbReference type="Proteomes" id="UP000243904"/>
    </source>
</evidence>
<dbReference type="InterPro" id="IPR029045">
    <property type="entry name" value="ClpP/crotonase-like_dom_sf"/>
</dbReference>